<feature type="domain" description="DUF7847" evidence="2">
    <location>
        <begin position="36"/>
        <end position="262"/>
    </location>
</feature>
<proteinExistence type="predicted"/>
<gene>
    <name evidence="3" type="ORF">GRI40_11370</name>
</gene>
<evidence type="ECO:0000313" key="4">
    <source>
        <dbReference type="Proteomes" id="UP000439522"/>
    </source>
</evidence>
<dbReference type="InterPro" id="IPR057169">
    <property type="entry name" value="DUF7847"/>
</dbReference>
<name>A0A6I4TIE3_9SPHN</name>
<comment type="caution">
    <text evidence="3">The sequence shown here is derived from an EMBL/GenBank/DDBJ whole genome shotgun (WGS) entry which is preliminary data.</text>
</comment>
<feature type="transmembrane region" description="Helical" evidence="1">
    <location>
        <begin position="238"/>
        <end position="259"/>
    </location>
</feature>
<keyword evidence="1" id="KW-0812">Transmembrane</keyword>
<feature type="transmembrane region" description="Helical" evidence="1">
    <location>
        <begin position="72"/>
        <end position="95"/>
    </location>
</feature>
<feature type="transmembrane region" description="Helical" evidence="1">
    <location>
        <begin position="144"/>
        <end position="162"/>
    </location>
</feature>
<evidence type="ECO:0000313" key="3">
    <source>
        <dbReference type="EMBL" id="MXO75815.1"/>
    </source>
</evidence>
<keyword evidence="1" id="KW-0472">Membrane</keyword>
<dbReference type="OrthoDB" id="7391073at2"/>
<sequence length="275" mass="29009">MKFDMSAAWNEAIRLLAANRQVVAIVAGVFFFLPYLAFMLIFSGEMAALEAAQTASPDPDALGAAMAEFYMGIWWVFLLLAAIQGIGMMGLLALLTDRTRPTVGDALKLGAKYFLPYLGAQLLISVIFGLLLLIPIAIGVGTSVAVGVLVGIVAAIVLAYLFTKFLLTPAVIAIEHQVNPIAALGRSWSLTKGNSLRIFAFVFLLLIAVAVVGGVFSMIVGLVFALGGAEAALVGQAVGGSLVNAVFYTLFLAVLAAIYRQLAGPSTEMVRETFD</sequence>
<evidence type="ECO:0000259" key="2">
    <source>
        <dbReference type="Pfam" id="PF25231"/>
    </source>
</evidence>
<keyword evidence="1" id="KW-1133">Transmembrane helix</keyword>
<protein>
    <recommendedName>
        <fullName evidence="2">DUF7847 domain-containing protein</fullName>
    </recommendedName>
</protein>
<evidence type="ECO:0000256" key="1">
    <source>
        <dbReference type="SAM" id="Phobius"/>
    </source>
</evidence>
<reference evidence="3 4" key="1">
    <citation type="submission" date="2019-12" db="EMBL/GenBank/DDBJ databases">
        <title>Genomic-based taxomic classification of the family Erythrobacteraceae.</title>
        <authorList>
            <person name="Xu L."/>
        </authorList>
    </citation>
    <scope>NUCLEOTIDE SEQUENCE [LARGE SCALE GENOMIC DNA]</scope>
    <source>
        <strain evidence="3 4">100921-2</strain>
    </source>
</reference>
<organism evidence="3 4">
    <name type="scientific">Tsuneonella aeria</name>
    <dbReference type="NCBI Taxonomy" id="1837929"/>
    <lineage>
        <taxon>Bacteria</taxon>
        <taxon>Pseudomonadati</taxon>
        <taxon>Pseudomonadota</taxon>
        <taxon>Alphaproteobacteria</taxon>
        <taxon>Sphingomonadales</taxon>
        <taxon>Erythrobacteraceae</taxon>
        <taxon>Tsuneonella</taxon>
    </lineage>
</organism>
<dbReference type="Pfam" id="PF25231">
    <property type="entry name" value="DUF7847"/>
    <property type="match status" value="1"/>
</dbReference>
<dbReference type="AlphaFoldDB" id="A0A6I4TIE3"/>
<dbReference type="RefSeq" id="WP_160611698.1">
    <property type="nucleotide sequence ID" value="NZ_WTZA01000002.1"/>
</dbReference>
<feature type="transmembrane region" description="Helical" evidence="1">
    <location>
        <begin position="21"/>
        <end position="42"/>
    </location>
</feature>
<keyword evidence="4" id="KW-1185">Reference proteome</keyword>
<dbReference type="Proteomes" id="UP000439522">
    <property type="component" value="Unassembled WGS sequence"/>
</dbReference>
<feature type="transmembrane region" description="Helical" evidence="1">
    <location>
        <begin position="115"/>
        <end position="138"/>
    </location>
</feature>
<accession>A0A6I4TIE3</accession>
<dbReference type="EMBL" id="WTZA01000002">
    <property type="protein sequence ID" value="MXO75815.1"/>
    <property type="molecule type" value="Genomic_DNA"/>
</dbReference>
<feature type="transmembrane region" description="Helical" evidence="1">
    <location>
        <begin position="198"/>
        <end position="226"/>
    </location>
</feature>